<feature type="transmembrane region" description="Helical" evidence="7">
    <location>
        <begin position="255"/>
        <end position="273"/>
    </location>
</feature>
<feature type="transmembrane region" description="Helical" evidence="7">
    <location>
        <begin position="223"/>
        <end position="243"/>
    </location>
</feature>
<dbReference type="PANTHER" id="PTHR40074:SF2">
    <property type="entry name" value="O-ACETYLTRANSFERASE WECH"/>
    <property type="match status" value="1"/>
</dbReference>
<dbReference type="RefSeq" id="WP_376841614.1">
    <property type="nucleotide sequence ID" value="NZ_JBHMAU010000126.1"/>
</dbReference>
<accession>A0ABV5X5E4</accession>
<feature type="transmembrane region" description="Helical" evidence="7">
    <location>
        <begin position="166"/>
        <end position="187"/>
    </location>
</feature>
<dbReference type="PANTHER" id="PTHR40074">
    <property type="entry name" value="O-ACETYLTRANSFERASE WECH"/>
    <property type="match status" value="1"/>
</dbReference>
<comment type="subcellular location">
    <subcellularLocation>
        <location evidence="1">Cell membrane</location>
        <topology evidence="1">Multi-pass membrane protein</topology>
    </subcellularLocation>
</comment>
<evidence type="ECO:0000313" key="9">
    <source>
        <dbReference type="EMBL" id="MFB9777636.1"/>
    </source>
</evidence>
<dbReference type="Proteomes" id="UP001589707">
    <property type="component" value="Unassembled WGS sequence"/>
</dbReference>
<gene>
    <name evidence="9" type="ORF">ACFFN1_14760</name>
</gene>
<evidence type="ECO:0000256" key="1">
    <source>
        <dbReference type="ARBA" id="ARBA00004651"/>
    </source>
</evidence>
<organism evidence="9 10">
    <name type="scientific">Brevibacterium otitidis</name>
    <dbReference type="NCBI Taxonomy" id="53364"/>
    <lineage>
        <taxon>Bacteria</taxon>
        <taxon>Bacillati</taxon>
        <taxon>Actinomycetota</taxon>
        <taxon>Actinomycetes</taxon>
        <taxon>Micrococcales</taxon>
        <taxon>Brevibacteriaceae</taxon>
        <taxon>Brevibacterium</taxon>
    </lineage>
</organism>
<keyword evidence="6 7" id="KW-0472">Membrane</keyword>
<reference evidence="9 10" key="1">
    <citation type="submission" date="2024-09" db="EMBL/GenBank/DDBJ databases">
        <authorList>
            <person name="Sun Q."/>
            <person name="Mori K."/>
        </authorList>
    </citation>
    <scope>NUCLEOTIDE SEQUENCE [LARGE SCALE GENOMIC DNA]</scope>
    <source>
        <strain evidence="9 10">JCM 11683</strain>
    </source>
</reference>
<proteinExistence type="inferred from homology"/>
<evidence type="ECO:0000313" key="10">
    <source>
        <dbReference type="Proteomes" id="UP001589707"/>
    </source>
</evidence>
<protein>
    <submittedName>
        <fullName evidence="9">Acyltransferase</fullName>
    </submittedName>
</protein>
<feature type="transmembrane region" description="Helical" evidence="7">
    <location>
        <begin position="285"/>
        <end position="304"/>
    </location>
</feature>
<feature type="transmembrane region" description="Helical" evidence="7">
    <location>
        <begin position="95"/>
        <end position="116"/>
    </location>
</feature>
<evidence type="ECO:0000256" key="2">
    <source>
        <dbReference type="ARBA" id="ARBA00007400"/>
    </source>
</evidence>
<feature type="domain" description="Acyltransferase 3" evidence="8">
    <location>
        <begin position="18"/>
        <end position="338"/>
    </location>
</feature>
<keyword evidence="10" id="KW-1185">Reference proteome</keyword>
<evidence type="ECO:0000256" key="6">
    <source>
        <dbReference type="ARBA" id="ARBA00023136"/>
    </source>
</evidence>
<feature type="transmembrane region" description="Helical" evidence="7">
    <location>
        <begin position="136"/>
        <end position="154"/>
    </location>
</feature>
<evidence type="ECO:0000256" key="5">
    <source>
        <dbReference type="ARBA" id="ARBA00022989"/>
    </source>
</evidence>
<keyword evidence="3" id="KW-1003">Cell membrane</keyword>
<dbReference type="Pfam" id="PF01757">
    <property type="entry name" value="Acyl_transf_3"/>
    <property type="match status" value="1"/>
</dbReference>
<sequence length="358" mass="40219">MSPLPPTPRYAENATSTAWMNPARSLAIIFVVAIHSVSATVETDLSVHGGGTWWTANLIDATARWSVPVFLMISGALALDPDRGVRPREFLIKRFYRIGIPLVVWTVVYILFRLFYEGRIHTSWNPIAAILTGSPYVQLYFLYVLAGLTLLTPFMRLLSLHGTKRLQWGTAGILLAIGMADHIISTFFDVGEPNAATRFLPLMGYYVLGFVLRDWILTRKQTILAWLVFFASYGAILAWSAIGPGDKPWRFAYEYVSPFVVPMSLAAYVLLHTHMRTGWRFLTRIYPYSFGVFLLHPLILFPMRQVIGYPNTVGSVLFHGLVLPIVYTLVCTAITWLMLKIPFIRAAFGAGKPLTARA</sequence>
<keyword evidence="9" id="KW-0808">Transferase</keyword>
<feature type="transmembrane region" description="Helical" evidence="7">
    <location>
        <begin position="316"/>
        <end position="339"/>
    </location>
</feature>
<dbReference type="EMBL" id="JBHMAU010000126">
    <property type="protein sequence ID" value="MFB9777636.1"/>
    <property type="molecule type" value="Genomic_DNA"/>
</dbReference>
<keyword evidence="9" id="KW-0012">Acyltransferase</keyword>
<keyword evidence="4 7" id="KW-0812">Transmembrane</keyword>
<comment type="similarity">
    <text evidence="2">Belongs to the acyltransferase 3 family.</text>
</comment>
<keyword evidence="5 7" id="KW-1133">Transmembrane helix</keyword>
<name>A0ABV5X5E4_9MICO</name>
<feature type="transmembrane region" description="Helical" evidence="7">
    <location>
        <begin position="199"/>
        <end position="216"/>
    </location>
</feature>
<evidence type="ECO:0000256" key="7">
    <source>
        <dbReference type="SAM" id="Phobius"/>
    </source>
</evidence>
<comment type="caution">
    <text evidence="9">The sequence shown here is derived from an EMBL/GenBank/DDBJ whole genome shotgun (WGS) entry which is preliminary data.</text>
</comment>
<evidence type="ECO:0000256" key="3">
    <source>
        <dbReference type="ARBA" id="ARBA00022475"/>
    </source>
</evidence>
<evidence type="ECO:0000256" key="4">
    <source>
        <dbReference type="ARBA" id="ARBA00022692"/>
    </source>
</evidence>
<dbReference type="InterPro" id="IPR002656">
    <property type="entry name" value="Acyl_transf_3_dom"/>
</dbReference>
<evidence type="ECO:0000259" key="8">
    <source>
        <dbReference type="Pfam" id="PF01757"/>
    </source>
</evidence>
<dbReference type="GO" id="GO:0016746">
    <property type="term" value="F:acyltransferase activity"/>
    <property type="evidence" value="ECO:0007669"/>
    <property type="project" value="UniProtKB-KW"/>
</dbReference>